<keyword evidence="1" id="KW-0378">Hydrolase</keyword>
<sequence length="12" mass="1346">GLNIPALIQFFL</sequence>
<dbReference type="GO" id="GO:0004386">
    <property type="term" value="F:helicase activity"/>
    <property type="evidence" value="ECO:0007669"/>
    <property type="project" value="UniProtKB-KW"/>
</dbReference>
<keyword evidence="2" id="KW-1185">Reference proteome</keyword>
<proteinExistence type="predicted"/>
<reference evidence="1 2" key="1">
    <citation type="journal article" date="2019" name="Sci. Rep.">
        <title>Orb-weaving spider Araneus ventricosus genome elucidates the spidroin gene catalogue.</title>
        <authorList>
            <person name="Kono N."/>
            <person name="Nakamura H."/>
            <person name="Ohtoshi R."/>
            <person name="Moran D.A.P."/>
            <person name="Shinohara A."/>
            <person name="Yoshida Y."/>
            <person name="Fujiwara M."/>
            <person name="Mori M."/>
            <person name="Tomita M."/>
            <person name="Arakawa K."/>
        </authorList>
    </citation>
    <scope>NUCLEOTIDE SEQUENCE [LARGE SCALE GENOMIC DNA]</scope>
</reference>
<dbReference type="EMBL" id="BGPR01133874">
    <property type="protein sequence ID" value="GBN52236.1"/>
    <property type="molecule type" value="Genomic_DNA"/>
</dbReference>
<evidence type="ECO:0000313" key="2">
    <source>
        <dbReference type="Proteomes" id="UP000499080"/>
    </source>
</evidence>
<comment type="caution">
    <text evidence="1">The sequence shown here is derived from an EMBL/GenBank/DDBJ whole genome shotgun (WGS) entry which is preliminary data.</text>
</comment>
<protein>
    <submittedName>
        <fullName evidence="1">ATP-dependent DNA helicase pif1</fullName>
    </submittedName>
</protein>
<feature type="non-terminal residue" evidence="1">
    <location>
        <position position="1"/>
    </location>
</feature>
<keyword evidence="1" id="KW-0347">Helicase</keyword>
<keyword evidence="1" id="KW-0547">Nucleotide-binding</keyword>
<evidence type="ECO:0000313" key="1">
    <source>
        <dbReference type="EMBL" id="GBN52236.1"/>
    </source>
</evidence>
<name>A0A4Y2PQ76_ARAVE</name>
<gene>
    <name evidence="1" type="primary">pif1_142</name>
    <name evidence="1" type="ORF">AVEN_28379_1</name>
</gene>
<dbReference type="Proteomes" id="UP000499080">
    <property type="component" value="Unassembled WGS sequence"/>
</dbReference>
<organism evidence="1 2">
    <name type="scientific">Araneus ventricosus</name>
    <name type="common">Orbweaver spider</name>
    <name type="synonym">Epeira ventricosa</name>
    <dbReference type="NCBI Taxonomy" id="182803"/>
    <lineage>
        <taxon>Eukaryota</taxon>
        <taxon>Metazoa</taxon>
        <taxon>Ecdysozoa</taxon>
        <taxon>Arthropoda</taxon>
        <taxon>Chelicerata</taxon>
        <taxon>Arachnida</taxon>
        <taxon>Araneae</taxon>
        <taxon>Araneomorphae</taxon>
        <taxon>Entelegynae</taxon>
        <taxon>Araneoidea</taxon>
        <taxon>Araneidae</taxon>
        <taxon>Araneus</taxon>
    </lineage>
</organism>
<keyword evidence="1" id="KW-0067">ATP-binding</keyword>
<accession>A0A4Y2PQ76</accession>